<evidence type="ECO:0000256" key="4">
    <source>
        <dbReference type="ARBA" id="ARBA00013508"/>
    </source>
</evidence>
<evidence type="ECO:0000313" key="12">
    <source>
        <dbReference type="RefSeq" id="XP_052129672.1"/>
    </source>
</evidence>
<evidence type="ECO:0000256" key="8">
    <source>
        <dbReference type="ARBA" id="ARBA00023242"/>
    </source>
</evidence>
<evidence type="ECO:0000256" key="1">
    <source>
        <dbReference type="ARBA" id="ARBA00004114"/>
    </source>
</evidence>
<reference evidence="12" key="1">
    <citation type="submission" date="2025-08" db="UniProtKB">
        <authorList>
            <consortium name="RefSeq"/>
        </authorList>
    </citation>
    <scope>IDENTIFICATION</scope>
    <source>
        <tissue evidence="12">Whole organism</tissue>
    </source>
</reference>
<feature type="compositionally biased region" description="Basic and acidic residues" evidence="10">
    <location>
        <begin position="357"/>
        <end position="386"/>
    </location>
</feature>
<dbReference type="OrthoDB" id="9999940at2759"/>
<feature type="region of interest" description="Disordered" evidence="10">
    <location>
        <begin position="117"/>
        <end position="289"/>
    </location>
</feature>
<gene>
    <name evidence="12" type="primary">LOC113209418</name>
</gene>
<dbReference type="RefSeq" id="XP_052129672.1">
    <property type="nucleotide sequence ID" value="XM_052273712.1"/>
</dbReference>
<feature type="compositionally biased region" description="Basic and acidic residues" evidence="10">
    <location>
        <begin position="75"/>
        <end position="85"/>
    </location>
</feature>
<dbReference type="PANTHER" id="PTHR32078">
    <property type="entry name" value="NUCLEAR PROTEIN MDM1"/>
    <property type="match status" value="1"/>
</dbReference>
<protein>
    <recommendedName>
        <fullName evidence="4">Nuclear protein MDM1</fullName>
    </recommendedName>
</protein>
<dbReference type="InterPro" id="IPR029136">
    <property type="entry name" value="MDM1"/>
</dbReference>
<dbReference type="GO" id="GO:0005634">
    <property type="term" value="C:nucleus"/>
    <property type="evidence" value="ECO:0007669"/>
    <property type="project" value="UniProtKB-SubCell"/>
</dbReference>
<keyword evidence="7" id="KW-0206">Cytoskeleton</keyword>
<comment type="subcellular location">
    <subcellularLocation>
        <location evidence="1">Cytoplasm</location>
        <location evidence="1">Cytoskeleton</location>
        <location evidence="1">Microtubule organizing center</location>
        <location evidence="1">Centrosome</location>
        <location evidence="1">Centriole</location>
    </subcellularLocation>
    <subcellularLocation>
        <location evidence="2">Nucleus</location>
    </subcellularLocation>
</comment>
<feature type="compositionally biased region" description="Basic and acidic residues" evidence="10">
    <location>
        <begin position="592"/>
        <end position="607"/>
    </location>
</feature>
<sequence>MTETEQQQQPLSLPLLRVYELHSEYRSTYRWHEYTGPRPRQDDVVRGQPPPSSGPGPAPEPEPPRLRPPGGARRVAHEDHLRADAPDNSEPILPRRRKHPLLAYRCHEVFGLTAAASEDCLDSSDRFRSAERLSPRGRGGRRSRSEGPPGCPQSPSGSPSGSPGPHQPRPHRGAHRAGRGPRAVTALIQQTHTAHSDSEPDEGLVPDMSRSTPRKAVKMVAAGSGEGTGANLPAAGLPTERAALRSASDRYSCGQEFRRRAQQPQGQGLPPPAPQQAQQQQQAQTRMEAAVHNAVLAASRPAAGKMSGMAQTANMTAPRKSLSMGALRAREQQRSRVADQDRTDDAGESEPLMASQDHGDADDMRGEEKIREDNIGKDDKTRLRKEFKTEYKKKFRPFSQYEYVEGRFMKRREDEQAPAEQPEPAQQQQPQKPWYAEVIELRRKAGEYKHRGWGTELAPEHIAELYSKQMLLWEQVSRRSSLSALSLAAVASPRSISKEEKERENSRRTSPTKAASVSGHQASARQQRPHTAQPKLPGVHERSKSEKARKSEKLDDNKREGAPRSSRKEFPLRHHLERTTGAEDGALLLSPTREKLEPVTPRRKEEPSASPKRSPGLAQTGRSQSLGPGGAPETRSPKRIPRAPASAAPAERRPRPSKYLWFTEKIKNFVFK</sequence>
<name>A0A9C6XSS1_FRAOC</name>
<evidence type="ECO:0000313" key="11">
    <source>
        <dbReference type="Proteomes" id="UP000504606"/>
    </source>
</evidence>
<feature type="compositionally biased region" description="Low complexity" evidence="10">
    <location>
        <begin position="153"/>
        <end position="164"/>
    </location>
</feature>
<feature type="compositionally biased region" description="Low complexity" evidence="10">
    <location>
        <begin position="484"/>
        <end position="495"/>
    </location>
</feature>
<dbReference type="KEGG" id="foc:113209418"/>
<feature type="region of interest" description="Disordered" evidence="10">
    <location>
        <begin position="484"/>
        <end position="657"/>
    </location>
</feature>
<feature type="compositionally biased region" description="Low complexity" evidence="10">
    <location>
        <begin position="418"/>
        <end position="431"/>
    </location>
</feature>
<feature type="region of interest" description="Disordered" evidence="10">
    <location>
        <begin position="406"/>
        <end position="434"/>
    </location>
</feature>
<feature type="compositionally biased region" description="Polar residues" evidence="10">
    <location>
        <begin position="509"/>
        <end position="530"/>
    </location>
</feature>
<dbReference type="GeneID" id="113209418"/>
<feature type="compositionally biased region" description="Basic and acidic residues" evidence="10">
    <location>
        <begin position="496"/>
        <end position="507"/>
    </location>
</feature>
<evidence type="ECO:0000256" key="5">
    <source>
        <dbReference type="ARBA" id="ARBA00022490"/>
    </source>
</evidence>
<keyword evidence="8" id="KW-0539">Nucleus</keyword>
<organism evidence="11 12">
    <name type="scientific">Frankliniella occidentalis</name>
    <name type="common">Western flower thrips</name>
    <name type="synonym">Euthrips occidentalis</name>
    <dbReference type="NCBI Taxonomy" id="133901"/>
    <lineage>
        <taxon>Eukaryota</taxon>
        <taxon>Metazoa</taxon>
        <taxon>Ecdysozoa</taxon>
        <taxon>Arthropoda</taxon>
        <taxon>Hexapoda</taxon>
        <taxon>Insecta</taxon>
        <taxon>Pterygota</taxon>
        <taxon>Neoptera</taxon>
        <taxon>Paraneoptera</taxon>
        <taxon>Thysanoptera</taxon>
        <taxon>Terebrantia</taxon>
        <taxon>Thripoidea</taxon>
        <taxon>Thripidae</taxon>
        <taxon>Frankliniella</taxon>
    </lineage>
</organism>
<comment type="similarity">
    <text evidence="3">Belongs to the MDM1 family.</text>
</comment>
<feature type="compositionally biased region" description="Basic and acidic residues" evidence="10">
    <location>
        <begin position="123"/>
        <end position="134"/>
    </location>
</feature>
<evidence type="ECO:0000256" key="2">
    <source>
        <dbReference type="ARBA" id="ARBA00004123"/>
    </source>
</evidence>
<evidence type="ECO:0000256" key="7">
    <source>
        <dbReference type="ARBA" id="ARBA00023212"/>
    </source>
</evidence>
<dbReference type="Pfam" id="PF15501">
    <property type="entry name" value="MDM1"/>
    <property type="match status" value="1"/>
</dbReference>
<dbReference type="Proteomes" id="UP000504606">
    <property type="component" value="Unplaced"/>
</dbReference>
<keyword evidence="5" id="KW-0963">Cytoplasm</keyword>
<dbReference type="GO" id="GO:0008017">
    <property type="term" value="F:microtubule binding"/>
    <property type="evidence" value="ECO:0007669"/>
    <property type="project" value="InterPro"/>
</dbReference>
<feature type="compositionally biased region" description="Basic and acidic residues" evidence="10">
    <location>
        <begin position="406"/>
        <end position="415"/>
    </location>
</feature>
<feature type="compositionally biased region" description="Basic and acidic residues" evidence="10">
    <location>
        <begin position="538"/>
        <end position="581"/>
    </location>
</feature>
<evidence type="ECO:0000256" key="10">
    <source>
        <dbReference type="SAM" id="MobiDB-lite"/>
    </source>
</evidence>
<dbReference type="PANTHER" id="PTHR32078:SF1">
    <property type="entry name" value="NUCLEAR PROTEIN MDM1"/>
    <property type="match status" value="1"/>
</dbReference>
<accession>A0A9C6XSS1</accession>
<keyword evidence="6" id="KW-0493">Microtubule</keyword>
<feature type="compositionally biased region" description="Pro residues" evidence="10">
    <location>
        <begin position="48"/>
        <end position="61"/>
    </location>
</feature>
<dbReference type="GO" id="GO:0046600">
    <property type="term" value="P:negative regulation of centriole replication"/>
    <property type="evidence" value="ECO:0007669"/>
    <property type="project" value="InterPro"/>
</dbReference>
<dbReference type="AlphaFoldDB" id="A0A9C6XSS1"/>
<feature type="region of interest" description="Disordered" evidence="10">
    <location>
        <begin position="302"/>
        <end position="386"/>
    </location>
</feature>
<dbReference type="GO" id="GO:0005874">
    <property type="term" value="C:microtubule"/>
    <property type="evidence" value="ECO:0007669"/>
    <property type="project" value="UniProtKB-KW"/>
</dbReference>
<comment type="function">
    <text evidence="9">Microtubule-binding protein that negatively regulates centriole duplication. Binds to and stabilizes microtubules.</text>
</comment>
<evidence type="ECO:0000256" key="6">
    <source>
        <dbReference type="ARBA" id="ARBA00022701"/>
    </source>
</evidence>
<dbReference type="GO" id="GO:0005814">
    <property type="term" value="C:centriole"/>
    <property type="evidence" value="ECO:0007669"/>
    <property type="project" value="UniProtKB-SubCell"/>
</dbReference>
<feature type="compositionally biased region" description="Basic and acidic residues" evidence="10">
    <location>
        <begin position="29"/>
        <end position="45"/>
    </location>
</feature>
<evidence type="ECO:0000256" key="3">
    <source>
        <dbReference type="ARBA" id="ARBA00010494"/>
    </source>
</evidence>
<evidence type="ECO:0000256" key="9">
    <source>
        <dbReference type="ARBA" id="ARBA00045771"/>
    </source>
</evidence>
<feature type="region of interest" description="Disordered" evidence="10">
    <location>
        <begin position="29"/>
        <end position="96"/>
    </location>
</feature>
<keyword evidence="11" id="KW-1185">Reference proteome</keyword>
<proteinExistence type="inferred from homology"/>
<feature type="compositionally biased region" description="Low complexity" evidence="10">
    <location>
        <begin position="275"/>
        <end position="284"/>
    </location>
</feature>
<feature type="compositionally biased region" description="Basic residues" evidence="10">
    <location>
        <begin position="168"/>
        <end position="179"/>
    </location>
</feature>
<feature type="compositionally biased region" description="Basic and acidic residues" evidence="10">
    <location>
        <begin position="328"/>
        <end position="345"/>
    </location>
</feature>